<sequence length="151" mass="17350">MENDKINQIETILYNEDLNEATKQVASIEDSEMLYVLAANYNWDNGFSIPRAIIANDNCDMSTGLMIFYLSDGIRLLEDKDSFEQSKLDEWIEFVKGIFSILKANDFKKSSISYYPELTKVQLFKLKKSNPSIPEFFLNGIEGKDIEIPVI</sequence>
<dbReference type="InterPro" id="IPR025369">
    <property type="entry name" value="DUF4274"/>
</dbReference>
<dbReference type="Pfam" id="PF14096">
    <property type="entry name" value="DUF4274"/>
    <property type="match status" value="1"/>
</dbReference>
<comment type="caution">
    <text evidence="2">The sequence shown here is derived from an EMBL/GenBank/DDBJ whole genome shotgun (WGS) entry which is preliminary data.</text>
</comment>
<dbReference type="Proteomes" id="UP000535908">
    <property type="component" value="Unassembled WGS sequence"/>
</dbReference>
<reference evidence="2 3" key="1">
    <citation type="submission" date="2020-03" db="EMBL/GenBank/DDBJ databases">
        <title>Soil Listeria distribution.</title>
        <authorList>
            <person name="Liao J."/>
            <person name="Wiedmann M."/>
        </authorList>
    </citation>
    <scope>NUCLEOTIDE SEQUENCE [LARGE SCALE GENOMIC DNA]</scope>
    <source>
        <strain evidence="2 3">FSL L7-0741</strain>
    </source>
</reference>
<accession>A0A7X0Y0P6</accession>
<evidence type="ECO:0000313" key="2">
    <source>
        <dbReference type="EMBL" id="MBC1934875.1"/>
    </source>
</evidence>
<dbReference type="AlphaFoldDB" id="A0A7X0Y0P6"/>
<gene>
    <name evidence="2" type="ORF">HCA69_00765</name>
</gene>
<feature type="domain" description="DUF4274" evidence="1">
    <location>
        <begin position="30"/>
        <end position="98"/>
    </location>
</feature>
<dbReference type="EMBL" id="JAARWN010000001">
    <property type="protein sequence ID" value="MBC1934875.1"/>
    <property type="molecule type" value="Genomic_DNA"/>
</dbReference>
<dbReference type="RefSeq" id="WP_185525210.1">
    <property type="nucleotide sequence ID" value="NZ_JAARWN010000001.1"/>
</dbReference>
<proteinExistence type="predicted"/>
<evidence type="ECO:0000259" key="1">
    <source>
        <dbReference type="Pfam" id="PF14096"/>
    </source>
</evidence>
<organism evidence="2 3">
    <name type="scientific">Listeria grandensis</name>
    <dbReference type="NCBI Taxonomy" id="1494963"/>
    <lineage>
        <taxon>Bacteria</taxon>
        <taxon>Bacillati</taxon>
        <taxon>Bacillota</taxon>
        <taxon>Bacilli</taxon>
        <taxon>Bacillales</taxon>
        <taxon>Listeriaceae</taxon>
        <taxon>Listeria</taxon>
    </lineage>
</organism>
<evidence type="ECO:0000313" key="3">
    <source>
        <dbReference type="Proteomes" id="UP000535908"/>
    </source>
</evidence>
<protein>
    <submittedName>
        <fullName evidence="2">DUF4274 domain-containing protein</fullName>
    </submittedName>
</protein>
<name>A0A7X0Y0P6_9LIST</name>